<comment type="caution">
    <text evidence="1">The sequence shown here is derived from an EMBL/GenBank/DDBJ whole genome shotgun (WGS) entry which is preliminary data.</text>
</comment>
<dbReference type="AlphaFoldDB" id="A0A8J7HZB1"/>
<proteinExistence type="predicted"/>
<dbReference type="RefSeq" id="WP_198127076.1">
    <property type="nucleotide sequence ID" value="NZ_JAECZC010000058.1"/>
</dbReference>
<dbReference type="EMBL" id="JAECZC010000058">
    <property type="protein sequence ID" value="MBH8565274.1"/>
    <property type="molecule type" value="Genomic_DNA"/>
</dbReference>
<accession>A0A8J7HZB1</accession>
<dbReference type="Proteomes" id="UP000632766">
    <property type="component" value="Unassembled WGS sequence"/>
</dbReference>
<sequence>MTANNIDPIETRVIESVESTIIVEISPQTDAVVEAEMVGETDEVKRETKALIEAIRRRAQAEANSAGSLTLETYLNAVRRARQAVEGERFIASDRLEYTWAVFQDEAEKNWHLLMKEVTDFSGRIQKAAKAAWEAFNDPHYQVK</sequence>
<reference evidence="1 2" key="1">
    <citation type="journal article" date="2021" name="Int. J. Syst. Evol. Microbiol.">
        <title>Amazonocrinis nigriterrae gen. nov., sp. nov., Atlanticothrix silvestris gen. nov., sp. nov. and Dendronalium phyllosphericum gen. nov., sp. nov., nostocacean cyanobacteria from Brazilian environments.</title>
        <authorList>
            <person name="Alvarenga D.O."/>
            <person name="Andreote A.P.D."/>
            <person name="Branco L.H.Z."/>
            <person name="Delbaje E."/>
            <person name="Cruz R.B."/>
            <person name="Varani A.M."/>
            <person name="Fiore M.F."/>
        </authorList>
    </citation>
    <scope>NUCLEOTIDE SEQUENCE [LARGE SCALE GENOMIC DNA]</scope>
    <source>
        <strain evidence="1 2">CENA67</strain>
    </source>
</reference>
<organism evidence="1 2">
    <name type="scientific">Amazonocrinis nigriterrae CENA67</name>
    <dbReference type="NCBI Taxonomy" id="2794033"/>
    <lineage>
        <taxon>Bacteria</taxon>
        <taxon>Bacillati</taxon>
        <taxon>Cyanobacteriota</taxon>
        <taxon>Cyanophyceae</taxon>
        <taxon>Nostocales</taxon>
        <taxon>Nostocaceae</taxon>
        <taxon>Amazonocrinis</taxon>
        <taxon>Amazonocrinis nigriterrae</taxon>
    </lineage>
</organism>
<protein>
    <submittedName>
        <fullName evidence="1">Uncharacterized protein</fullName>
    </submittedName>
</protein>
<evidence type="ECO:0000313" key="2">
    <source>
        <dbReference type="Proteomes" id="UP000632766"/>
    </source>
</evidence>
<name>A0A8J7HZB1_9NOST</name>
<evidence type="ECO:0000313" key="1">
    <source>
        <dbReference type="EMBL" id="MBH8565274.1"/>
    </source>
</evidence>
<gene>
    <name evidence="1" type="ORF">I8748_24345</name>
</gene>
<keyword evidence="2" id="KW-1185">Reference proteome</keyword>